<evidence type="ECO:0000313" key="3">
    <source>
        <dbReference type="Proteomes" id="UP000230790"/>
    </source>
</evidence>
<protein>
    <submittedName>
        <fullName evidence="2">Alpha-mannosidase</fullName>
    </submittedName>
</protein>
<dbReference type="GO" id="GO:0004559">
    <property type="term" value="F:alpha-mannosidase activity"/>
    <property type="evidence" value="ECO:0007669"/>
    <property type="project" value="InterPro"/>
</dbReference>
<evidence type="ECO:0000313" key="2">
    <source>
        <dbReference type="EMBL" id="PJF45764.1"/>
    </source>
</evidence>
<dbReference type="SUPFAM" id="SSF88713">
    <property type="entry name" value="Glycoside hydrolase/deacetylase"/>
    <property type="match status" value="1"/>
</dbReference>
<feature type="non-terminal residue" evidence="2">
    <location>
        <position position="156"/>
    </location>
</feature>
<dbReference type="InterPro" id="IPR000602">
    <property type="entry name" value="Glyco_hydro_38_N"/>
</dbReference>
<dbReference type="PANTHER" id="PTHR46017:SF1">
    <property type="entry name" value="ALPHA-MANNOSIDASE 2C1"/>
    <property type="match status" value="1"/>
</dbReference>
<gene>
    <name evidence="2" type="ORF">CUN48_17230</name>
</gene>
<dbReference type="GO" id="GO:0009313">
    <property type="term" value="P:oligosaccharide catabolic process"/>
    <property type="evidence" value="ECO:0007669"/>
    <property type="project" value="TreeGrafter"/>
</dbReference>
<organism evidence="2 3">
    <name type="scientific">Candidatus Thermofonsia Clade 3 bacterium</name>
    <dbReference type="NCBI Taxonomy" id="2364212"/>
    <lineage>
        <taxon>Bacteria</taxon>
        <taxon>Bacillati</taxon>
        <taxon>Chloroflexota</taxon>
        <taxon>Candidatus Thermofontia</taxon>
        <taxon>Candidatus Thermofonsia Clade 3</taxon>
    </lineage>
</organism>
<dbReference type="GO" id="GO:0006013">
    <property type="term" value="P:mannose metabolic process"/>
    <property type="evidence" value="ECO:0007669"/>
    <property type="project" value="InterPro"/>
</dbReference>
<dbReference type="PANTHER" id="PTHR46017">
    <property type="entry name" value="ALPHA-MANNOSIDASE 2C1"/>
    <property type="match status" value="1"/>
</dbReference>
<evidence type="ECO:0000259" key="1">
    <source>
        <dbReference type="Pfam" id="PF01074"/>
    </source>
</evidence>
<dbReference type="Pfam" id="PF01074">
    <property type="entry name" value="Glyco_hydro_38N"/>
    <property type="match status" value="1"/>
</dbReference>
<sequence>VYAWIEAENPNLFAQVRRAIAEGRWHVVNGMVVQPDMNLPCGESFVRQALLGKKYMRSRLGVEPTVAYCVDSFGHAGALPQILRGCGFDSYVFMRPGPHEKTLPASVFWWQGPDGSRILAFRITNSYTTRTVDQEAHILAAVAAKPAQLDATMCFF</sequence>
<feature type="non-terminal residue" evidence="2">
    <location>
        <position position="1"/>
    </location>
</feature>
<reference evidence="2 3" key="1">
    <citation type="submission" date="2017-11" db="EMBL/GenBank/DDBJ databases">
        <title>Evolution of Phototrophy in the Chloroflexi Phylum Driven by Horizontal Gene Transfer.</title>
        <authorList>
            <person name="Ward L.M."/>
            <person name="Hemp J."/>
            <person name="Shih P.M."/>
            <person name="Mcglynn S.E."/>
            <person name="Fischer W."/>
        </authorList>
    </citation>
    <scope>NUCLEOTIDE SEQUENCE [LARGE SCALE GENOMIC DNA]</scope>
    <source>
        <strain evidence="2">JP3_7</strain>
    </source>
</reference>
<dbReference type="InterPro" id="IPR027291">
    <property type="entry name" value="Glyco_hydro_38_N_sf"/>
</dbReference>
<feature type="domain" description="Glycoside hydrolase family 38 N-terminal" evidence="1">
    <location>
        <begin position="2"/>
        <end position="144"/>
    </location>
</feature>
<dbReference type="Gene3D" id="3.20.110.10">
    <property type="entry name" value="Glycoside hydrolase 38, N terminal domain"/>
    <property type="match status" value="1"/>
</dbReference>
<dbReference type="AlphaFoldDB" id="A0A2M8Q7L3"/>
<accession>A0A2M8Q7L3</accession>
<dbReference type="InterPro" id="IPR011330">
    <property type="entry name" value="Glyco_hydro/deAcase_b/a-brl"/>
</dbReference>
<name>A0A2M8Q7L3_9CHLR</name>
<comment type="caution">
    <text evidence="2">The sequence shown here is derived from an EMBL/GenBank/DDBJ whole genome shotgun (WGS) entry which is preliminary data.</text>
</comment>
<proteinExistence type="predicted"/>
<dbReference type="Proteomes" id="UP000230790">
    <property type="component" value="Unassembled WGS sequence"/>
</dbReference>
<dbReference type="EMBL" id="PGTN01000778">
    <property type="protein sequence ID" value="PJF45764.1"/>
    <property type="molecule type" value="Genomic_DNA"/>
</dbReference>